<sequence length="297" mass="31819">MIKGLPSKSTQKVAKAVTMATSLMSKIERGQQARAMLACVRAASDALVATMHDAAAQQRKVASNDAVIQAASQLVVEASNAGPDTFNAEQRAELDVLVLDAHDAVELATSDDAFEFSRACRTLRERLASWSMPEPPAPSAPESPHVDVPEEALQAMAIAIRAEAKAHERAQQRARAYAQGLVRCVVMAESRTESKWATAAADAVVDDLNRAVDAFGRAGANTAAEHAQDVVRDAMRRSQDRGAPKQGGTKRPRATEGMTTFDEAQKHVRQMDISVRSAVGSKTSGVDRRGDNRSFAN</sequence>
<name>A0A830HZD7_9CHLO</name>
<dbReference type="PANTHER" id="PTHR36749">
    <property type="entry name" value="F7O18.3 PROTEIN"/>
    <property type="match status" value="1"/>
</dbReference>
<comment type="caution">
    <text evidence="2">The sequence shown here is derived from an EMBL/GenBank/DDBJ whole genome shotgun (WGS) entry which is preliminary data.</text>
</comment>
<dbReference type="AlphaFoldDB" id="A0A830HZD7"/>
<dbReference type="Proteomes" id="UP000660262">
    <property type="component" value="Unassembled WGS sequence"/>
</dbReference>
<evidence type="ECO:0000313" key="2">
    <source>
        <dbReference type="EMBL" id="GHP10267.1"/>
    </source>
</evidence>
<organism evidence="2 3">
    <name type="scientific">Pycnococcus provasolii</name>
    <dbReference type="NCBI Taxonomy" id="41880"/>
    <lineage>
        <taxon>Eukaryota</taxon>
        <taxon>Viridiplantae</taxon>
        <taxon>Chlorophyta</taxon>
        <taxon>Pseudoscourfieldiophyceae</taxon>
        <taxon>Pseudoscourfieldiales</taxon>
        <taxon>Pycnococcaceae</taxon>
        <taxon>Pycnococcus</taxon>
    </lineage>
</organism>
<accession>A0A830HZD7</accession>
<feature type="region of interest" description="Disordered" evidence="1">
    <location>
        <begin position="233"/>
        <end position="297"/>
    </location>
</feature>
<proteinExistence type="predicted"/>
<reference evidence="2" key="1">
    <citation type="submission" date="2020-10" db="EMBL/GenBank/DDBJ databases">
        <title>Unveiling of a novel bifunctional photoreceptor, Dualchrome1, isolated from a cosmopolitan green alga.</title>
        <authorList>
            <person name="Suzuki S."/>
            <person name="Kawachi M."/>
        </authorList>
    </citation>
    <scope>NUCLEOTIDE SEQUENCE</scope>
    <source>
        <strain evidence="2">NIES 2893</strain>
    </source>
</reference>
<evidence type="ECO:0000256" key="1">
    <source>
        <dbReference type="SAM" id="MobiDB-lite"/>
    </source>
</evidence>
<keyword evidence="3" id="KW-1185">Reference proteome</keyword>
<feature type="compositionally biased region" description="Basic and acidic residues" evidence="1">
    <location>
        <begin position="233"/>
        <end position="243"/>
    </location>
</feature>
<dbReference type="EMBL" id="BNJQ01000028">
    <property type="protein sequence ID" value="GHP10267.1"/>
    <property type="molecule type" value="Genomic_DNA"/>
</dbReference>
<feature type="compositionally biased region" description="Basic and acidic residues" evidence="1">
    <location>
        <begin position="285"/>
        <end position="297"/>
    </location>
</feature>
<dbReference type="PANTHER" id="PTHR36749:SF1">
    <property type="entry name" value="F7O18.3 PROTEIN"/>
    <property type="match status" value="1"/>
</dbReference>
<protein>
    <submittedName>
        <fullName evidence="2">Uncharacterized protein</fullName>
    </submittedName>
</protein>
<gene>
    <name evidence="2" type="ORF">PPROV_000899900</name>
</gene>
<evidence type="ECO:0000313" key="3">
    <source>
        <dbReference type="Proteomes" id="UP000660262"/>
    </source>
</evidence>